<dbReference type="InterPro" id="IPR038162">
    <property type="entry name" value="SoxY_sf"/>
</dbReference>
<feature type="domain" description="Ig-like SoxY" evidence="1">
    <location>
        <begin position="49"/>
        <end position="151"/>
    </location>
</feature>
<dbReference type="InterPro" id="IPR032711">
    <property type="entry name" value="SoxY"/>
</dbReference>
<evidence type="ECO:0000313" key="2">
    <source>
        <dbReference type="EMBL" id="MDN3564539.1"/>
    </source>
</evidence>
<sequence length="154" mass="16469">MSSRFSSPCVISRRSLTGGLLAVALVWPVRAAEREGLQQVILGFTGGARPRPGRVTLDIPSLVENGNTVPVTIAVESPMSEADHVRGIALFNEKNPQPHVVTARFGPRSGRARLATRIRLATSQTLVAVAEMSDGTYWSDSAEVIVTLAACVEF</sequence>
<dbReference type="RefSeq" id="WP_290316338.1">
    <property type="nucleotide sequence ID" value="NZ_JAUFPN010000107.1"/>
</dbReference>
<comment type="caution">
    <text evidence="2">The sequence shown here is derived from an EMBL/GenBank/DDBJ whole genome shotgun (WGS) entry which is preliminary data.</text>
</comment>
<dbReference type="InterPro" id="IPR016568">
    <property type="entry name" value="Sulphur_oxidation_SoxY"/>
</dbReference>
<evidence type="ECO:0000259" key="1">
    <source>
        <dbReference type="Pfam" id="PF13501"/>
    </source>
</evidence>
<organism evidence="2 3">
    <name type="scientific">Paeniroseomonas aquatica</name>
    <dbReference type="NCBI Taxonomy" id="373043"/>
    <lineage>
        <taxon>Bacteria</taxon>
        <taxon>Pseudomonadati</taxon>
        <taxon>Pseudomonadota</taxon>
        <taxon>Alphaproteobacteria</taxon>
        <taxon>Acetobacterales</taxon>
        <taxon>Acetobacteraceae</taxon>
        <taxon>Paeniroseomonas</taxon>
    </lineage>
</organism>
<proteinExistence type="predicted"/>
<evidence type="ECO:0000313" key="3">
    <source>
        <dbReference type="Proteomes" id="UP001529369"/>
    </source>
</evidence>
<protein>
    <submittedName>
        <fullName evidence="2">SoxY-related AACIE arm protein</fullName>
    </submittedName>
</protein>
<accession>A0ABT8A4P9</accession>
<name>A0ABT8A4P9_9PROT</name>
<gene>
    <name evidence="2" type="ORF">QWZ14_09205</name>
</gene>
<dbReference type="InterPro" id="IPR030997">
    <property type="entry name" value="SoxY_para_1"/>
</dbReference>
<dbReference type="Pfam" id="PF13501">
    <property type="entry name" value="SoxY"/>
    <property type="match status" value="1"/>
</dbReference>
<keyword evidence="3" id="KW-1185">Reference proteome</keyword>
<dbReference type="Proteomes" id="UP001529369">
    <property type="component" value="Unassembled WGS sequence"/>
</dbReference>
<dbReference type="PIRSF" id="PIRSF010312">
    <property type="entry name" value="Sulphur_oxidation_SoxY"/>
    <property type="match status" value="1"/>
</dbReference>
<dbReference type="NCBIfam" id="TIGR04487">
    <property type="entry name" value="SoxY_para_1"/>
    <property type="match status" value="1"/>
</dbReference>
<dbReference type="Gene3D" id="2.60.40.2470">
    <property type="entry name" value="SoxY domain"/>
    <property type="match status" value="1"/>
</dbReference>
<dbReference type="EMBL" id="JAUFPN010000107">
    <property type="protein sequence ID" value="MDN3564539.1"/>
    <property type="molecule type" value="Genomic_DNA"/>
</dbReference>
<reference evidence="3" key="1">
    <citation type="journal article" date="2019" name="Int. J. Syst. Evol. Microbiol.">
        <title>The Global Catalogue of Microorganisms (GCM) 10K type strain sequencing project: providing services to taxonomists for standard genome sequencing and annotation.</title>
        <authorList>
            <consortium name="The Broad Institute Genomics Platform"/>
            <consortium name="The Broad Institute Genome Sequencing Center for Infectious Disease"/>
            <person name="Wu L."/>
            <person name="Ma J."/>
        </authorList>
    </citation>
    <scope>NUCLEOTIDE SEQUENCE [LARGE SCALE GENOMIC DNA]</scope>
    <source>
        <strain evidence="3">CECT 7131</strain>
    </source>
</reference>